<keyword evidence="6" id="KW-1185">Reference proteome</keyword>
<keyword evidence="1" id="KW-0540">Nuclease</keyword>
<dbReference type="RefSeq" id="WP_081463204.1">
    <property type="nucleotide sequence ID" value="NZ_CAUJRG010000003.1"/>
</dbReference>
<dbReference type="Gene3D" id="3.40.600.10">
    <property type="entry name" value="DNA mismatch repair MutH/Restriction endonuclease, type II"/>
    <property type="match status" value="1"/>
</dbReference>
<protein>
    <submittedName>
        <fullName evidence="5">Type-2 restriction enzyme Sau3AI</fullName>
        <ecNumber evidence="5">3.1.21.4</ecNumber>
    </submittedName>
</protein>
<dbReference type="InterPro" id="IPR037057">
    <property type="entry name" value="DNA_rep_MutH/T2_RE_sf"/>
</dbReference>
<sequence length="208" mass="23229">MERREAIERMQALIGRNLHDLAAEYGVTVYAPSGKVNKGWAGHVVERFLELPLNSAQSPNFGSWELKSVPLKTLRNGNLAFKETMAVTMIDPVNVCQKDFEDSHLLSKLKKAVVVARTVGRTVDDPSFIHDIVEFDLDEGTELYTAVKADYDLVRQTLLNPSLGFNSLTGKMGRYIQPRTKGSGHGSTTRAFYARPVFLAQFINLQNN</sequence>
<dbReference type="Proteomes" id="UP000272771">
    <property type="component" value="Chromosome"/>
</dbReference>
<feature type="domain" description="DNA mismatch repair MutH/Type II restriction enzyme Sau3AI" evidence="4">
    <location>
        <begin position="51"/>
        <end position="157"/>
    </location>
</feature>
<dbReference type="AlphaFoldDB" id="A0A3S4YN64"/>
<accession>A0A3S4YN64</accession>
<dbReference type="EMBL" id="LR134533">
    <property type="protein sequence ID" value="VEJ49151.1"/>
    <property type="molecule type" value="Genomic_DNA"/>
</dbReference>
<reference evidence="5 6" key="1">
    <citation type="submission" date="2018-12" db="EMBL/GenBank/DDBJ databases">
        <authorList>
            <consortium name="Pathogen Informatics"/>
        </authorList>
    </citation>
    <scope>NUCLEOTIDE SEQUENCE [LARGE SCALE GENOMIC DNA]</scope>
    <source>
        <strain evidence="5 6">NCTC12742</strain>
    </source>
</reference>
<dbReference type="STRING" id="28091.SAMEA3174300_00710"/>
<dbReference type="InterPro" id="IPR011337">
    <property type="entry name" value="DNA_rep_MutH/RE_typeII_Sau3AI"/>
</dbReference>
<evidence type="ECO:0000256" key="3">
    <source>
        <dbReference type="ARBA" id="ARBA00022801"/>
    </source>
</evidence>
<name>A0A3S4YN64_9NEIS</name>
<dbReference type="EC" id="3.1.21.4" evidence="5"/>
<keyword evidence="3 5" id="KW-0378">Hydrolase</keyword>
<evidence type="ECO:0000313" key="5">
    <source>
        <dbReference type="EMBL" id="VEJ49151.1"/>
    </source>
</evidence>
<dbReference type="KEGG" id="nwe:SAMEA3174300_0710"/>
<dbReference type="InterPro" id="IPR011335">
    <property type="entry name" value="Restrct_endonuc-II-like"/>
</dbReference>
<evidence type="ECO:0000256" key="1">
    <source>
        <dbReference type="ARBA" id="ARBA00022722"/>
    </source>
</evidence>
<dbReference type="SUPFAM" id="SSF52980">
    <property type="entry name" value="Restriction endonuclease-like"/>
    <property type="match status" value="1"/>
</dbReference>
<dbReference type="GO" id="GO:0003677">
    <property type="term" value="F:DNA binding"/>
    <property type="evidence" value="ECO:0007669"/>
    <property type="project" value="InterPro"/>
</dbReference>
<evidence type="ECO:0000256" key="2">
    <source>
        <dbReference type="ARBA" id="ARBA00022759"/>
    </source>
</evidence>
<evidence type="ECO:0000259" key="4">
    <source>
        <dbReference type="SMART" id="SM00927"/>
    </source>
</evidence>
<dbReference type="GO" id="GO:0009036">
    <property type="term" value="F:type II site-specific deoxyribonuclease activity"/>
    <property type="evidence" value="ECO:0007669"/>
    <property type="project" value="UniProtKB-EC"/>
</dbReference>
<keyword evidence="2" id="KW-0255">Endonuclease</keyword>
<gene>
    <name evidence="5" type="primary">sau3AIR</name>
    <name evidence="5" type="ORF">NCTC12742_00054</name>
</gene>
<dbReference type="OrthoDB" id="6648506at2"/>
<dbReference type="SMART" id="SM00927">
    <property type="entry name" value="MutH"/>
    <property type="match status" value="1"/>
</dbReference>
<organism evidence="5 6">
    <name type="scientific">Neisseria weaveri</name>
    <dbReference type="NCBI Taxonomy" id="28091"/>
    <lineage>
        <taxon>Bacteria</taxon>
        <taxon>Pseudomonadati</taxon>
        <taxon>Pseudomonadota</taxon>
        <taxon>Betaproteobacteria</taxon>
        <taxon>Neisseriales</taxon>
        <taxon>Neisseriaceae</taxon>
        <taxon>Neisseria</taxon>
    </lineage>
</organism>
<evidence type="ECO:0000313" key="6">
    <source>
        <dbReference type="Proteomes" id="UP000272771"/>
    </source>
</evidence>
<dbReference type="Pfam" id="PF02976">
    <property type="entry name" value="MutH"/>
    <property type="match status" value="1"/>
</dbReference>
<proteinExistence type="predicted"/>